<evidence type="ECO:0000313" key="1">
    <source>
        <dbReference type="EMBL" id="GAL63276.1"/>
    </source>
</evidence>
<comment type="caution">
    <text evidence="1">The sequence shown here is derived from an EMBL/GenBank/DDBJ whole genome shotgun (WGS) entry which is preliminary data.</text>
</comment>
<dbReference type="OrthoDB" id="10019493at2"/>
<sequence length="367" mass="42817">MKKIIYLLFVSLFISTNIYSQKNQKIELFGETIKAIEITGIKKFNDLGTFSATTVINDLTDDLDTFLWRLGTVRYDKNNYRKGIFSLFDLSNYDSKDGYPILDLIDFKYYEEVGFELLETKDSLLREDDNYLAFKTSFKSGDQTAKRKLLWKQENYEIREKLIRTKYYINIQPISNDVTKKLKTTITDSLNVDFKSIIDKIPSSKLDDTNKAKLSNYLKKVNEKNQDLLLEGEYVSAIFNTRYISIVEFIISGVKNTDLDLENEFDYSLNKYIKNIHNTNKKVKKHALNSAVYGFKFSGSYDLLKINSLDIKTELNISVSLSVEISNKLNLEIENTYNRTFKNEFDKLWIIMFATDGVLKNLNIEKR</sequence>
<proteinExistence type="predicted"/>
<dbReference type="Proteomes" id="UP000029644">
    <property type="component" value="Unassembled WGS sequence"/>
</dbReference>
<gene>
    <name evidence="1" type="ORF">JCM19300_1298</name>
</gene>
<name>A0A090VET4_9FLAO</name>
<dbReference type="AlphaFoldDB" id="A0A090VET4"/>
<protein>
    <submittedName>
        <fullName evidence="1">Uncharacterized protein</fullName>
    </submittedName>
</protein>
<dbReference type="EMBL" id="BBNQ01000010">
    <property type="protein sequence ID" value="GAL63276.1"/>
    <property type="molecule type" value="Genomic_DNA"/>
</dbReference>
<evidence type="ECO:0000313" key="2">
    <source>
        <dbReference type="Proteomes" id="UP000029644"/>
    </source>
</evidence>
<accession>A0A090VET4</accession>
<organism evidence="1 2">
    <name type="scientific">Algibacter lectus</name>
    <dbReference type="NCBI Taxonomy" id="221126"/>
    <lineage>
        <taxon>Bacteria</taxon>
        <taxon>Pseudomonadati</taxon>
        <taxon>Bacteroidota</taxon>
        <taxon>Flavobacteriia</taxon>
        <taxon>Flavobacteriales</taxon>
        <taxon>Flavobacteriaceae</taxon>
        <taxon>Algibacter</taxon>
    </lineage>
</organism>
<dbReference type="RefSeq" id="WP_042505090.1">
    <property type="nucleotide sequence ID" value="NZ_BBNQ01000010.1"/>
</dbReference>
<reference evidence="1 2" key="1">
    <citation type="journal article" date="2014" name="Genome Announc.">
        <title>Draft Genome Sequences of Marine Flavobacterium Algibacter lectus Strains SS8 and NR4.</title>
        <authorList>
            <person name="Takatani N."/>
            <person name="Nakanishi M."/>
            <person name="Meirelles P."/>
            <person name="Mino S."/>
            <person name="Suda W."/>
            <person name="Oshima K."/>
            <person name="Hattori M."/>
            <person name="Ohkuma M."/>
            <person name="Hosokawa M."/>
            <person name="Miyashita K."/>
            <person name="Thompson F.L."/>
            <person name="Niwa A."/>
            <person name="Sawabe T."/>
            <person name="Sawabe T."/>
        </authorList>
    </citation>
    <scope>NUCLEOTIDE SEQUENCE [LARGE SCALE GENOMIC DNA]</scope>
    <source>
        <strain evidence="1 2">JCM 19300</strain>
    </source>
</reference>